<proteinExistence type="predicted"/>
<keyword evidence="14" id="KW-1185">Reference proteome</keyword>
<evidence type="ECO:0000256" key="5">
    <source>
        <dbReference type="ARBA" id="ARBA00022741"/>
    </source>
</evidence>
<dbReference type="OrthoDB" id="617348at2"/>
<evidence type="ECO:0000313" key="13">
    <source>
        <dbReference type="EMBL" id="PSK91254.1"/>
    </source>
</evidence>
<dbReference type="Pfam" id="PF02518">
    <property type="entry name" value="HATPase_c"/>
    <property type="match status" value="1"/>
</dbReference>
<evidence type="ECO:0000256" key="4">
    <source>
        <dbReference type="ARBA" id="ARBA00022679"/>
    </source>
</evidence>
<dbReference type="InterPro" id="IPR011712">
    <property type="entry name" value="Sig_transdc_His_kin_sub3_dim/P"/>
</dbReference>
<dbReference type="AlphaFoldDB" id="A0A2P8D205"/>
<evidence type="ECO:0000256" key="11">
    <source>
        <dbReference type="SAM" id="SignalP"/>
    </source>
</evidence>
<gene>
    <name evidence="13" type="ORF">B0I18_106266</name>
</gene>
<dbReference type="EC" id="2.7.13.3" evidence="2"/>
<dbReference type="SMART" id="SM00028">
    <property type="entry name" value="TPR"/>
    <property type="match status" value="5"/>
</dbReference>
<keyword evidence="3" id="KW-0597">Phosphoprotein</keyword>
<dbReference type="Pfam" id="PF07730">
    <property type="entry name" value="HisKA_3"/>
    <property type="match status" value="1"/>
</dbReference>
<keyword evidence="11" id="KW-0732">Signal</keyword>
<evidence type="ECO:0000256" key="10">
    <source>
        <dbReference type="SAM" id="Phobius"/>
    </source>
</evidence>
<keyword evidence="5" id="KW-0547">Nucleotide-binding</keyword>
<sequence length="679" mass="76095">MIPGRFLRLITLFLAVCATASGQESKYGLPRTGNGSSVGRQEAPAAPGPADTLIVRDLVNRSIVISAAYPDSAIHLLQEALTKSRTLRYEAGIAASLANMGRLSNVGGDYDAAIRYYRIAEPHAIKGLRSRTSLAMFYNCMSGPFFNKAQFDSMYRYVTLAERLVSGITCQNVKEVKEVSAIYNNIALLWSGVGNYQRTMTYLHRSRRTILSYTGKKEGLEQEAAIVNSNIGLMHLEQNAYDSAEFYLHQSMGVQPEITLTVIGLGRLQAHYHNPKEAAALFRKAIQLAERANDYTNMIGAKARLGGLLYEQGDLKQAKIYLNEVLRQSGNKGNLDLENSLHAYEILAAIAEQEGDYKLAYAQKQKSLELLNAQKIKEKMLSVYALESELGIANRDKDLAKQQLLLSRTRNRFTLWMIAGGAGLAVLGGLLFILYRKFRNRQRSQQKVLNSVKQDQEIKSLQSMIKGEEKERARMAREIHDGIMVQFSTIKMKMKSVPESYKDMDCAAYLSTDYYRQLVDQMEDATRDLRSTAHNLMPDMLLEGGLEDAVLYFCNSLRRDTALEIEFQKHGTLPPLDKEYELSIYRIIQELLQNAIKHADASHILVQLAILSDNLLTITIEDNGKGFDPAKAIEGLGLVSIKNRLRVMHGFIDIDSRPGKGTSVHLEFDHLFFSAPVLQ</sequence>
<dbReference type="SUPFAM" id="SSF55874">
    <property type="entry name" value="ATPase domain of HSP90 chaperone/DNA topoisomerase II/histidine kinase"/>
    <property type="match status" value="1"/>
</dbReference>
<keyword evidence="10" id="KW-0812">Transmembrane</keyword>
<feature type="domain" description="Histidine kinase" evidence="12">
    <location>
        <begin position="584"/>
        <end position="672"/>
    </location>
</feature>
<dbReference type="InterPro" id="IPR011990">
    <property type="entry name" value="TPR-like_helical_dom_sf"/>
</dbReference>
<dbReference type="PANTHER" id="PTHR24421">
    <property type="entry name" value="NITRATE/NITRITE SENSOR PROTEIN NARX-RELATED"/>
    <property type="match status" value="1"/>
</dbReference>
<organism evidence="13 14">
    <name type="scientific">Taibaiella chishuiensis</name>
    <dbReference type="NCBI Taxonomy" id="1434707"/>
    <lineage>
        <taxon>Bacteria</taxon>
        <taxon>Pseudomonadati</taxon>
        <taxon>Bacteroidota</taxon>
        <taxon>Chitinophagia</taxon>
        <taxon>Chitinophagales</taxon>
        <taxon>Chitinophagaceae</taxon>
        <taxon>Taibaiella</taxon>
    </lineage>
</organism>
<evidence type="ECO:0000256" key="9">
    <source>
        <dbReference type="SAM" id="MobiDB-lite"/>
    </source>
</evidence>
<evidence type="ECO:0000256" key="8">
    <source>
        <dbReference type="ARBA" id="ARBA00023012"/>
    </source>
</evidence>
<dbReference type="Gene3D" id="3.30.565.10">
    <property type="entry name" value="Histidine kinase-like ATPase, C-terminal domain"/>
    <property type="match status" value="1"/>
</dbReference>
<evidence type="ECO:0000256" key="7">
    <source>
        <dbReference type="ARBA" id="ARBA00022840"/>
    </source>
</evidence>
<feature type="signal peptide" evidence="11">
    <location>
        <begin position="1"/>
        <end position="22"/>
    </location>
</feature>
<dbReference type="Proteomes" id="UP000240572">
    <property type="component" value="Unassembled WGS sequence"/>
</dbReference>
<keyword evidence="6 13" id="KW-0418">Kinase</keyword>
<dbReference type="InterPro" id="IPR050482">
    <property type="entry name" value="Sensor_HK_TwoCompSys"/>
</dbReference>
<dbReference type="GO" id="GO:0046983">
    <property type="term" value="F:protein dimerization activity"/>
    <property type="evidence" value="ECO:0007669"/>
    <property type="project" value="InterPro"/>
</dbReference>
<dbReference type="PANTHER" id="PTHR24421:SF10">
    <property type="entry name" value="NITRATE_NITRITE SENSOR PROTEIN NARQ"/>
    <property type="match status" value="1"/>
</dbReference>
<comment type="caution">
    <text evidence="13">The sequence shown here is derived from an EMBL/GenBank/DDBJ whole genome shotgun (WGS) entry which is preliminary data.</text>
</comment>
<dbReference type="PROSITE" id="PS50109">
    <property type="entry name" value="HIS_KIN"/>
    <property type="match status" value="1"/>
</dbReference>
<dbReference type="CDD" id="cd16917">
    <property type="entry name" value="HATPase_UhpB-NarQ-NarX-like"/>
    <property type="match status" value="1"/>
</dbReference>
<dbReference type="GO" id="GO:0016020">
    <property type="term" value="C:membrane"/>
    <property type="evidence" value="ECO:0007669"/>
    <property type="project" value="InterPro"/>
</dbReference>
<protein>
    <recommendedName>
        <fullName evidence="2">histidine kinase</fullName>
        <ecNumber evidence="2">2.7.13.3</ecNumber>
    </recommendedName>
</protein>
<keyword evidence="4" id="KW-0808">Transferase</keyword>
<evidence type="ECO:0000256" key="2">
    <source>
        <dbReference type="ARBA" id="ARBA00012438"/>
    </source>
</evidence>
<dbReference type="GO" id="GO:0005524">
    <property type="term" value="F:ATP binding"/>
    <property type="evidence" value="ECO:0007669"/>
    <property type="project" value="UniProtKB-KW"/>
</dbReference>
<evidence type="ECO:0000256" key="6">
    <source>
        <dbReference type="ARBA" id="ARBA00022777"/>
    </source>
</evidence>
<keyword evidence="10" id="KW-0472">Membrane</keyword>
<dbReference type="InterPro" id="IPR005467">
    <property type="entry name" value="His_kinase_dom"/>
</dbReference>
<feature type="chain" id="PRO_5015119928" description="histidine kinase" evidence="11">
    <location>
        <begin position="23"/>
        <end position="679"/>
    </location>
</feature>
<dbReference type="SMART" id="SM00387">
    <property type="entry name" value="HATPase_c"/>
    <property type="match status" value="1"/>
</dbReference>
<dbReference type="Gene3D" id="1.20.5.1930">
    <property type="match status" value="1"/>
</dbReference>
<evidence type="ECO:0000256" key="1">
    <source>
        <dbReference type="ARBA" id="ARBA00000085"/>
    </source>
</evidence>
<keyword evidence="8" id="KW-0902">Two-component regulatory system</keyword>
<dbReference type="Gene3D" id="1.25.40.10">
    <property type="entry name" value="Tetratricopeptide repeat domain"/>
    <property type="match status" value="2"/>
</dbReference>
<dbReference type="EMBL" id="PYGD01000006">
    <property type="protein sequence ID" value="PSK91254.1"/>
    <property type="molecule type" value="Genomic_DNA"/>
</dbReference>
<dbReference type="GO" id="GO:0000155">
    <property type="term" value="F:phosphorelay sensor kinase activity"/>
    <property type="evidence" value="ECO:0007669"/>
    <property type="project" value="InterPro"/>
</dbReference>
<feature type="transmembrane region" description="Helical" evidence="10">
    <location>
        <begin position="413"/>
        <end position="435"/>
    </location>
</feature>
<reference evidence="13 14" key="1">
    <citation type="submission" date="2018-03" db="EMBL/GenBank/DDBJ databases">
        <title>Genomic Encyclopedia of Type Strains, Phase III (KMG-III): the genomes of soil and plant-associated and newly described type strains.</title>
        <authorList>
            <person name="Whitman W."/>
        </authorList>
    </citation>
    <scope>NUCLEOTIDE SEQUENCE [LARGE SCALE GENOMIC DNA]</scope>
    <source>
        <strain evidence="13 14">CGMCC 1.12700</strain>
    </source>
</reference>
<evidence type="ECO:0000259" key="12">
    <source>
        <dbReference type="PROSITE" id="PS50109"/>
    </source>
</evidence>
<dbReference type="InterPro" id="IPR003594">
    <property type="entry name" value="HATPase_dom"/>
</dbReference>
<keyword evidence="10" id="KW-1133">Transmembrane helix</keyword>
<dbReference type="InterPro" id="IPR019734">
    <property type="entry name" value="TPR_rpt"/>
</dbReference>
<keyword evidence="7" id="KW-0067">ATP-binding</keyword>
<feature type="region of interest" description="Disordered" evidence="9">
    <location>
        <begin position="28"/>
        <end position="47"/>
    </location>
</feature>
<name>A0A2P8D205_9BACT</name>
<comment type="catalytic activity">
    <reaction evidence="1">
        <text>ATP + protein L-histidine = ADP + protein N-phospho-L-histidine.</text>
        <dbReference type="EC" id="2.7.13.3"/>
    </reaction>
</comment>
<dbReference type="RefSeq" id="WP_106523851.1">
    <property type="nucleotide sequence ID" value="NZ_PYGD01000006.1"/>
</dbReference>
<evidence type="ECO:0000313" key="14">
    <source>
        <dbReference type="Proteomes" id="UP000240572"/>
    </source>
</evidence>
<accession>A0A2P8D205</accession>
<dbReference type="SUPFAM" id="SSF48452">
    <property type="entry name" value="TPR-like"/>
    <property type="match status" value="1"/>
</dbReference>
<dbReference type="InterPro" id="IPR036890">
    <property type="entry name" value="HATPase_C_sf"/>
</dbReference>
<evidence type="ECO:0000256" key="3">
    <source>
        <dbReference type="ARBA" id="ARBA00022553"/>
    </source>
</evidence>